<dbReference type="PROSITE" id="PS51257">
    <property type="entry name" value="PROKAR_LIPOPROTEIN"/>
    <property type="match status" value="1"/>
</dbReference>
<keyword evidence="1" id="KW-0732">Signal</keyword>
<protein>
    <submittedName>
        <fullName evidence="2">Uncharacterized protein</fullName>
    </submittedName>
</protein>
<feature type="chain" id="PRO_5032781115" evidence="1">
    <location>
        <begin position="24"/>
        <end position="271"/>
    </location>
</feature>
<feature type="signal peptide" evidence="1">
    <location>
        <begin position="1"/>
        <end position="23"/>
    </location>
</feature>
<evidence type="ECO:0000313" key="2">
    <source>
        <dbReference type="EMBL" id="QPC80596.1"/>
    </source>
</evidence>
<gene>
    <name evidence="2" type="ORF">G4Y79_12825</name>
</gene>
<organism evidence="2 3">
    <name type="scientific">Phototrophicus methaneseepsis</name>
    <dbReference type="NCBI Taxonomy" id="2710758"/>
    <lineage>
        <taxon>Bacteria</taxon>
        <taxon>Bacillati</taxon>
        <taxon>Chloroflexota</taxon>
        <taxon>Candidatus Thermofontia</taxon>
        <taxon>Phototrophicales</taxon>
        <taxon>Phototrophicaceae</taxon>
        <taxon>Phototrophicus</taxon>
    </lineage>
</organism>
<evidence type="ECO:0000313" key="3">
    <source>
        <dbReference type="Proteomes" id="UP000594468"/>
    </source>
</evidence>
<reference evidence="2 3" key="1">
    <citation type="submission" date="2020-02" db="EMBL/GenBank/DDBJ databases">
        <authorList>
            <person name="Zheng R.K."/>
            <person name="Sun C.M."/>
        </authorList>
    </citation>
    <scope>NUCLEOTIDE SEQUENCE [LARGE SCALE GENOMIC DNA]</scope>
    <source>
        <strain evidence="3">rifampicinis</strain>
    </source>
</reference>
<proteinExistence type="predicted"/>
<dbReference type="RefSeq" id="WP_195168671.1">
    <property type="nucleotide sequence ID" value="NZ_CP062983.1"/>
</dbReference>
<name>A0A7S8ICL2_9CHLR</name>
<accession>A0A7S8ICL2</accession>
<dbReference type="EMBL" id="CP062983">
    <property type="protein sequence ID" value="QPC80596.1"/>
    <property type="molecule type" value="Genomic_DNA"/>
</dbReference>
<sequence>MQKPICVLVFSLLLACLCGCVSTLTPTPVPTQPLRMATSTPTMLPATPTPTPEDLPSAFEINAAAATPVHSLVPLLAGDASLDEVFLSQMQSDLAERTTIPTERILLGRIVPDTWTDADLGCTSSVGSGSFERERTGYVVTWLIGDSVYTYHTEREDRYVLCPGSEIAQDDLLLAVDLIANDLLGLAKRRLARELDLPQERVRLVNIVPVTWQDTSLGCPQPDTHYASADLRGYRIEVAVGNETYIYHTDDSRLIACSADLEQLPPGLLNR</sequence>
<evidence type="ECO:0000256" key="1">
    <source>
        <dbReference type="SAM" id="SignalP"/>
    </source>
</evidence>
<dbReference type="KEGG" id="pmet:G4Y79_12825"/>
<keyword evidence="3" id="KW-1185">Reference proteome</keyword>
<dbReference type="Proteomes" id="UP000594468">
    <property type="component" value="Chromosome"/>
</dbReference>
<dbReference type="AlphaFoldDB" id="A0A7S8ICL2"/>